<dbReference type="InterPro" id="IPR050833">
    <property type="entry name" value="Poly_Biosynth_Transport"/>
</dbReference>
<feature type="transmembrane region" description="Helical" evidence="7">
    <location>
        <begin position="378"/>
        <end position="399"/>
    </location>
</feature>
<feature type="transmembrane region" description="Helical" evidence="7">
    <location>
        <begin position="5"/>
        <end position="25"/>
    </location>
</feature>
<feature type="transmembrane region" description="Helical" evidence="7">
    <location>
        <begin position="37"/>
        <end position="56"/>
    </location>
</feature>
<dbReference type="PANTHER" id="PTHR30250">
    <property type="entry name" value="PST FAMILY PREDICTED COLANIC ACID TRANSPORTER"/>
    <property type="match status" value="1"/>
</dbReference>
<feature type="transmembrane region" description="Helical" evidence="7">
    <location>
        <begin position="290"/>
        <end position="313"/>
    </location>
</feature>
<feature type="transmembrane region" description="Helical" evidence="7">
    <location>
        <begin position="210"/>
        <end position="230"/>
    </location>
</feature>
<keyword evidence="5 7" id="KW-0472">Membrane</keyword>
<dbReference type="Proteomes" id="UP000523197">
    <property type="component" value="Unassembled WGS sequence"/>
</dbReference>
<dbReference type="EMBL" id="JABFNF010000029">
    <property type="protein sequence ID" value="MBA1888999.1"/>
    <property type="molecule type" value="Genomic_DNA"/>
</dbReference>
<evidence type="ECO:0000256" key="7">
    <source>
        <dbReference type="SAM" id="Phobius"/>
    </source>
</evidence>
<feature type="transmembrane region" description="Helical" evidence="7">
    <location>
        <begin position="325"/>
        <end position="346"/>
    </location>
</feature>
<reference evidence="9 10" key="1">
    <citation type="submission" date="2017-07" db="EMBL/GenBank/DDBJ databases">
        <authorList>
            <person name="Zhi S."/>
            <person name="Banting G."/>
            <person name="Neumann N."/>
        </authorList>
    </citation>
    <scope>NUCLEOTIDE SEQUENCE [LARGE SCALE GENOMIC DNA]</scope>
    <source>
        <strain evidence="9 10">WW41</strain>
    </source>
</reference>
<dbReference type="Proteomes" id="UP000264870">
    <property type="component" value="Unassembled WGS sequence"/>
</dbReference>
<evidence type="ECO:0000256" key="4">
    <source>
        <dbReference type="ARBA" id="ARBA00022989"/>
    </source>
</evidence>
<proteinExistence type="predicted"/>
<evidence type="ECO:0000256" key="5">
    <source>
        <dbReference type="ARBA" id="ARBA00023136"/>
    </source>
</evidence>
<feature type="transmembrane region" description="Helical" evidence="7">
    <location>
        <begin position="111"/>
        <end position="130"/>
    </location>
</feature>
<keyword evidence="2" id="KW-1003">Cell membrane</keyword>
<evidence type="ECO:0000256" key="6">
    <source>
        <dbReference type="ARBA" id="ARBA00049738"/>
    </source>
</evidence>
<dbReference type="EMBL" id="NNAK01000073">
    <property type="protein sequence ID" value="OZP01026.1"/>
    <property type="molecule type" value="Genomic_DNA"/>
</dbReference>
<sequence>MLKNIIYLLSVQGGNYIFPLVTLPYLVRILEPTGYGIYGYSFAVVQYFILFIDYGFNYSAPKIISISRENTDSISKVFWNVTFIKIIAASLGLLIIYLISELNIIDYQIKFIILAYISVVGNLIYPVWFFQGLEKMLGIAISMFSARLLTLCLTFLLVKSEKDLGIAITIQSSITVIAGIISTYFLFSLKKIIWVPPSLSKMKELIYDGWHYFISSAAISLYTTSSTIILGALSGTTAVGYFIAADKIRLALQGVIGPITQAVFPRVTYIMKDNHDDGLLLARKVFRWQFSLMFVLSIFLYFFADDIILIMYGKTYHESLEILKVLAFTPAIVTVSNYIAILVMIPIGMKKEFTKIITTSGLIGLLIITYLTNEYSGVGTAIGVISTEFIIMARFYFLIKKTNKLNNLNLL</sequence>
<dbReference type="RefSeq" id="WP_000916633.1">
    <property type="nucleotide sequence ID" value="NZ_AP017617.1"/>
</dbReference>
<feature type="transmembrane region" description="Helical" evidence="7">
    <location>
        <begin position="164"/>
        <end position="189"/>
    </location>
</feature>
<dbReference type="CDD" id="cd13128">
    <property type="entry name" value="MATE_Wzx_like"/>
    <property type="match status" value="1"/>
</dbReference>
<keyword evidence="3 7" id="KW-0812">Transmembrane</keyword>
<evidence type="ECO:0000313" key="10">
    <source>
        <dbReference type="Proteomes" id="UP000264870"/>
    </source>
</evidence>
<dbReference type="Pfam" id="PF01943">
    <property type="entry name" value="Polysacc_synt"/>
    <property type="match status" value="1"/>
</dbReference>
<gene>
    <name evidence="8" type="primary">wzx</name>
    <name evidence="9" type="ORF">CG702_22270</name>
    <name evidence="8" type="ORF">HLX92_22835</name>
</gene>
<accession>A0A085P350</accession>
<feature type="transmembrane region" description="Helical" evidence="7">
    <location>
        <begin position="77"/>
        <end position="99"/>
    </location>
</feature>
<dbReference type="PANTHER" id="PTHR30250:SF11">
    <property type="entry name" value="O-ANTIGEN TRANSPORTER-RELATED"/>
    <property type="match status" value="1"/>
</dbReference>
<evidence type="ECO:0000313" key="8">
    <source>
        <dbReference type="EMBL" id="MBA1888999.1"/>
    </source>
</evidence>
<feature type="transmembrane region" description="Helical" evidence="7">
    <location>
        <begin position="137"/>
        <end position="158"/>
    </location>
</feature>
<name>A0A085P350_ECOLX</name>
<keyword evidence="4 7" id="KW-1133">Transmembrane helix</keyword>
<evidence type="ECO:0000256" key="3">
    <source>
        <dbReference type="ARBA" id="ARBA00022692"/>
    </source>
</evidence>
<evidence type="ECO:0000256" key="2">
    <source>
        <dbReference type="ARBA" id="ARBA00022475"/>
    </source>
</evidence>
<reference evidence="8 11" key="2">
    <citation type="submission" date="2020-05" db="EMBL/GenBank/DDBJ databases">
        <title>Epidemiological investigations into extended-spectrum beta-lactam resistant Escherichia coli ST457 carried by Australian Silver gulls identified clonal lineages that cause ExPEC disease.</title>
        <authorList>
            <person name="Nesporova K."/>
            <person name="Wyrsch E.R."/>
            <person name="Valcek A."/>
            <person name="Bitar I."/>
            <person name="Chaw K."/>
            <person name="Harris P."/>
            <person name="Hrabak J."/>
            <person name="Djordjevic S.P."/>
            <person name="Dolejska M."/>
        </authorList>
    </citation>
    <scope>NUCLEOTIDE SEQUENCE [LARGE SCALE GENOMIC DNA]</scope>
    <source>
        <strain evidence="8 11">CE1966</strain>
    </source>
</reference>
<evidence type="ECO:0000313" key="9">
    <source>
        <dbReference type="EMBL" id="OZP01026.1"/>
    </source>
</evidence>
<feature type="transmembrane region" description="Helical" evidence="7">
    <location>
        <begin position="353"/>
        <end position="372"/>
    </location>
</feature>
<feature type="transmembrane region" description="Helical" evidence="7">
    <location>
        <begin position="250"/>
        <end position="269"/>
    </location>
</feature>
<dbReference type="InterPro" id="IPR002797">
    <property type="entry name" value="Polysacc_synth"/>
</dbReference>
<evidence type="ECO:0000313" key="11">
    <source>
        <dbReference type="Proteomes" id="UP000523197"/>
    </source>
</evidence>
<comment type="subcellular location">
    <subcellularLocation>
        <location evidence="1">Cell membrane</location>
        <topology evidence="1">Multi-pass membrane protein</topology>
    </subcellularLocation>
</comment>
<comment type="caution">
    <text evidence="8">The sequence shown here is derived from an EMBL/GenBank/DDBJ whole genome shotgun (WGS) entry which is preliminary data.</text>
</comment>
<organism evidence="8 11">
    <name type="scientific">Escherichia coli</name>
    <dbReference type="NCBI Taxonomy" id="562"/>
    <lineage>
        <taxon>Bacteria</taxon>
        <taxon>Pseudomonadati</taxon>
        <taxon>Pseudomonadota</taxon>
        <taxon>Gammaproteobacteria</taxon>
        <taxon>Enterobacterales</taxon>
        <taxon>Enterobacteriaceae</taxon>
        <taxon>Escherichia</taxon>
    </lineage>
</organism>
<evidence type="ECO:0000256" key="1">
    <source>
        <dbReference type="ARBA" id="ARBA00004651"/>
    </source>
</evidence>
<dbReference type="AlphaFoldDB" id="A0A085P350"/>
<dbReference type="GO" id="GO:0005886">
    <property type="term" value="C:plasma membrane"/>
    <property type="evidence" value="ECO:0007669"/>
    <property type="project" value="UniProtKB-SubCell"/>
</dbReference>
<protein>
    <recommendedName>
        <fullName evidence="6">Putative O-antigen transporter</fullName>
    </recommendedName>
</protein>